<accession>A0ABQ7S5K4</accession>
<dbReference type="Proteomes" id="UP000825002">
    <property type="component" value="Unassembled WGS sequence"/>
</dbReference>
<reference evidence="4 5" key="1">
    <citation type="submission" date="2020-10" db="EMBL/GenBank/DDBJ databases">
        <authorList>
            <person name="Klimov P.B."/>
            <person name="Dyachkov S.M."/>
            <person name="Chetverikov P.E."/>
        </authorList>
    </citation>
    <scope>NUCLEOTIDE SEQUENCE [LARGE SCALE GENOMIC DNA]</scope>
    <source>
        <strain evidence="4">BMOC 18-1129-001#AD2665</strain>
        <tissue evidence="4">Entire mites</tissue>
    </source>
</reference>
<dbReference type="PANTHER" id="PTHR10606">
    <property type="entry name" value="6-PHOSPHOFRUCTO-2-KINASE/FRUCTOSE-2,6-BISPHOSPHATASE"/>
    <property type="match status" value="1"/>
</dbReference>
<dbReference type="PRINTS" id="PR00991">
    <property type="entry name" value="6PFRUCTKNASE"/>
</dbReference>
<gene>
    <name evidence="4" type="primary">PFKFB2</name>
    <name evidence="4" type="ORF">GZH46_02837</name>
</gene>
<organism evidence="4 5">
    <name type="scientific">Fragariocoptes setiger</name>
    <dbReference type="NCBI Taxonomy" id="1670756"/>
    <lineage>
        <taxon>Eukaryota</taxon>
        <taxon>Metazoa</taxon>
        <taxon>Ecdysozoa</taxon>
        <taxon>Arthropoda</taxon>
        <taxon>Chelicerata</taxon>
        <taxon>Arachnida</taxon>
        <taxon>Acari</taxon>
        <taxon>Acariformes</taxon>
        <taxon>Trombidiformes</taxon>
        <taxon>Prostigmata</taxon>
        <taxon>Eupodina</taxon>
        <taxon>Eriophyoidea</taxon>
        <taxon>Phytoptidae</taxon>
        <taxon>Fragariocoptes</taxon>
    </lineage>
</organism>
<evidence type="ECO:0000313" key="4">
    <source>
        <dbReference type="EMBL" id="KAG9508662.1"/>
    </source>
</evidence>
<comment type="caution">
    <text evidence="4">The sequence shown here is derived from an EMBL/GenBank/DDBJ whole genome shotgun (WGS) entry which is preliminary data.</text>
</comment>
<protein>
    <submittedName>
        <fullName evidence="4">6-phosphofructo-2-kinase/fructose-2, 6-bisphosphatase 2</fullName>
    </submittedName>
</protein>
<name>A0ABQ7S5K4_9ACAR</name>
<dbReference type="PANTHER" id="PTHR10606:SF44">
    <property type="entry name" value="6-PHOSPHOFRUCTO 2-KINASE_FRUCTOSE 2,6-BISPHOSPHATASE LONG FORM"/>
    <property type="match status" value="1"/>
</dbReference>
<dbReference type="InterPro" id="IPR003094">
    <property type="entry name" value="6Pfruct_kin"/>
</dbReference>
<dbReference type="SUPFAM" id="SSF52540">
    <property type="entry name" value="P-loop containing nucleoside triphosphate hydrolases"/>
    <property type="match status" value="1"/>
</dbReference>
<evidence type="ECO:0000256" key="1">
    <source>
        <dbReference type="ARBA" id="ARBA00022741"/>
    </source>
</evidence>
<feature type="domain" description="6-phosphofructo-2-kinase" evidence="3">
    <location>
        <begin position="25"/>
        <end position="234"/>
    </location>
</feature>
<dbReference type="Gene3D" id="3.40.50.300">
    <property type="entry name" value="P-loop containing nucleotide triphosphate hydrolases"/>
    <property type="match status" value="1"/>
</dbReference>
<dbReference type="EMBL" id="JAIFTH010001142">
    <property type="protein sequence ID" value="KAG9508662.1"/>
    <property type="molecule type" value="Genomic_DNA"/>
</dbReference>
<evidence type="ECO:0000259" key="3">
    <source>
        <dbReference type="Pfam" id="PF01591"/>
    </source>
</evidence>
<keyword evidence="5" id="KW-1185">Reference proteome</keyword>
<dbReference type="Pfam" id="PF01591">
    <property type="entry name" value="6PF2K"/>
    <property type="match status" value="1"/>
</dbReference>
<dbReference type="InterPro" id="IPR027417">
    <property type="entry name" value="P-loop_NTPase"/>
</dbReference>
<dbReference type="PIRSF" id="PIRSF000709">
    <property type="entry name" value="6PFK_2-Ptase"/>
    <property type="match status" value="1"/>
</dbReference>
<keyword evidence="2" id="KW-0067">ATP-binding</keyword>
<proteinExistence type="predicted"/>
<evidence type="ECO:0000256" key="2">
    <source>
        <dbReference type="ARBA" id="ARBA00022840"/>
    </source>
</evidence>
<sequence length="241" mass="27885">MCSATVTRIHSSSDSALGPKEDYIQRPCVLALVGLPARGKSFISKKLAIYLNWIGHNTRIFNVGEYRRVATDAYKARHDFFSLDNHEAQQIRENCAKDALEDMCQWLRDGDGHIGIYDATNTTRERRHLIYQTVVEEYGFELIFIESICDESTILEANIQLKTKSPDYKHMDDKQAAIEDFKLRIEHYKSRYEPLEVDTEEKKYSFIKIFNAGERLYLHQCDGQVHSLIISYLCSLYAPSN</sequence>
<evidence type="ECO:0000313" key="5">
    <source>
        <dbReference type="Proteomes" id="UP000825002"/>
    </source>
</evidence>
<dbReference type="InterPro" id="IPR013079">
    <property type="entry name" value="6Phosfructo_kin"/>
</dbReference>
<keyword evidence="1" id="KW-0547">Nucleotide-binding</keyword>